<keyword evidence="2" id="KW-1185">Reference proteome</keyword>
<comment type="caution">
    <text evidence="1">The sequence shown here is derived from an EMBL/GenBank/DDBJ whole genome shotgun (WGS) entry which is preliminary data.</text>
</comment>
<evidence type="ECO:0000313" key="2">
    <source>
        <dbReference type="Proteomes" id="UP001143330"/>
    </source>
</evidence>
<protein>
    <recommendedName>
        <fullName evidence="3">Cell division protein FtsL</fullName>
    </recommendedName>
</protein>
<organism evidence="1 2">
    <name type="scientific">Ancylobacter defluvii</name>
    <dbReference type="NCBI Taxonomy" id="1282440"/>
    <lineage>
        <taxon>Bacteria</taxon>
        <taxon>Pseudomonadati</taxon>
        <taxon>Pseudomonadota</taxon>
        <taxon>Alphaproteobacteria</taxon>
        <taxon>Hyphomicrobiales</taxon>
        <taxon>Xanthobacteraceae</taxon>
        <taxon>Ancylobacter</taxon>
    </lineage>
</organism>
<sequence length="195" mass="20434">MFRILNLVSVIALLAAAGAVYHVKYSSAFEAQKIVKLRDEIRWERDRIATLNAEWARRTAPDRIQALAEHHLDMQPLDVTRMDVLASLPAKPDQSGDALGGMIEALVDSPTGAAIPTSQAKPSAPKPMVRAPAAPVAAARSNAPLPLSAVPAAGVMAPTHAPMLGSPLPPPSARPMATAPMMSPMPLLPPAAVGQ</sequence>
<proteinExistence type="predicted"/>
<dbReference type="EMBL" id="BSFM01000001">
    <property type="protein sequence ID" value="GLK82277.1"/>
    <property type="molecule type" value="Genomic_DNA"/>
</dbReference>
<reference evidence="1" key="2">
    <citation type="submission" date="2023-01" db="EMBL/GenBank/DDBJ databases">
        <authorList>
            <person name="Sun Q."/>
            <person name="Evtushenko L."/>
        </authorList>
    </citation>
    <scope>NUCLEOTIDE SEQUENCE</scope>
    <source>
        <strain evidence="1">VKM B-2789</strain>
    </source>
</reference>
<reference evidence="1" key="1">
    <citation type="journal article" date="2014" name="Int. J. Syst. Evol. Microbiol.">
        <title>Complete genome sequence of Corynebacterium casei LMG S-19264T (=DSM 44701T), isolated from a smear-ripened cheese.</title>
        <authorList>
            <consortium name="US DOE Joint Genome Institute (JGI-PGF)"/>
            <person name="Walter F."/>
            <person name="Albersmeier A."/>
            <person name="Kalinowski J."/>
            <person name="Ruckert C."/>
        </authorList>
    </citation>
    <scope>NUCLEOTIDE SEQUENCE</scope>
    <source>
        <strain evidence="1">VKM B-2789</strain>
    </source>
</reference>
<accession>A0A9W6JS83</accession>
<dbReference type="RefSeq" id="WP_213362982.1">
    <property type="nucleotide sequence ID" value="NZ_BSFM01000001.1"/>
</dbReference>
<evidence type="ECO:0008006" key="3">
    <source>
        <dbReference type="Google" id="ProtNLM"/>
    </source>
</evidence>
<dbReference type="AlphaFoldDB" id="A0A9W6JS83"/>
<evidence type="ECO:0000313" key="1">
    <source>
        <dbReference type="EMBL" id="GLK82277.1"/>
    </source>
</evidence>
<gene>
    <name evidence="1" type="ORF">GCM10017653_03460</name>
</gene>
<dbReference type="Proteomes" id="UP001143330">
    <property type="component" value="Unassembled WGS sequence"/>
</dbReference>
<name>A0A9W6JS83_9HYPH</name>